<evidence type="ECO:0000256" key="1">
    <source>
        <dbReference type="SAM" id="MobiDB-lite"/>
    </source>
</evidence>
<reference evidence="2" key="1">
    <citation type="submission" date="2022-06" db="EMBL/GenBank/DDBJ databases">
        <authorList>
            <person name="Berger JAMES D."/>
            <person name="Berger JAMES D."/>
        </authorList>
    </citation>
    <scope>NUCLEOTIDE SEQUENCE [LARGE SCALE GENOMIC DNA]</scope>
</reference>
<dbReference type="WBParaSite" id="TREG1_71290.1">
    <property type="protein sequence ID" value="TREG1_71290.1"/>
    <property type="gene ID" value="TREG1_71290"/>
</dbReference>
<protein>
    <submittedName>
        <fullName evidence="3">Uncharacterized protein</fullName>
    </submittedName>
</protein>
<keyword evidence="2" id="KW-1185">Reference proteome</keyword>
<organism evidence="2 3">
    <name type="scientific">Trichobilharzia regenti</name>
    <name type="common">Nasal bird schistosome</name>
    <dbReference type="NCBI Taxonomy" id="157069"/>
    <lineage>
        <taxon>Eukaryota</taxon>
        <taxon>Metazoa</taxon>
        <taxon>Spiralia</taxon>
        <taxon>Lophotrochozoa</taxon>
        <taxon>Platyhelminthes</taxon>
        <taxon>Trematoda</taxon>
        <taxon>Digenea</taxon>
        <taxon>Strigeidida</taxon>
        <taxon>Schistosomatoidea</taxon>
        <taxon>Schistosomatidae</taxon>
        <taxon>Trichobilharzia</taxon>
    </lineage>
</organism>
<proteinExistence type="predicted"/>
<evidence type="ECO:0000313" key="3">
    <source>
        <dbReference type="WBParaSite" id="TREG1_71290.1"/>
    </source>
</evidence>
<accession>A0AA85K8S3</accession>
<reference evidence="3" key="2">
    <citation type="submission" date="2023-11" db="UniProtKB">
        <authorList>
            <consortium name="WormBaseParasite"/>
        </authorList>
    </citation>
    <scope>IDENTIFICATION</scope>
</reference>
<feature type="compositionally biased region" description="Basic residues" evidence="1">
    <location>
        <begin position="269"/>
        <end position="281"/>
    </location>
</feature>
<feature type="region of interest" description="Disordered" evidence="1">
    <location>
        <begin position="261"/>
        <end position="284"/>
    </location>
</feature>
<evidence type="ECO:0000313" key="2">
    <source>
        <dbReference type="Proteomes" id="UP000050795"/>
    </source>
</evidence>
<dbReference type="Proteomes" id="UP000050795">
    <property type="component" value="Unassembled WGS sequence"/>
</dbReference>
<dbReference type="AlphaFoldDB" id="A0AA85K8S3"/>
<sequence>MGINISRSKRNVHYNNPVLTTHSLIRQTKHVNCREDSRINPFDIIINDNNNQVELNRFFTEGDHTTYDISDNNDADGNEFLQSNLHESEIYKMLQQDTPCPIVKNNFIPSDRTSVVLQKYHHDDGDDNNNSQRLLNMQNEDNHCLHRFKFTSPSFLSIQRKKAQIKAINQRPAWKPALKVNYTKTTNDDYNDEVSRKFKQLRQNNFQSTICYNRMETPSSICSMIGDNSYYSLNNTAHIRRCTTAQLIKIDEGIRELESIKGSRSMKPNSRHLFTKSKSKRHNEQDIIEMENFKNEIRTQSSSGSHSSYPSDQIKLTRNIEPNASQEQQSSKEDNDARMISTRINNNCNEISNGKNITYHMNQIQKSDLLPLHYVFYVEDNQKTLKAFVHGGKISSIAYDTQCHVYYHARHKHLIQSVKTCEQNMKSVYAKKNMKYAGDDYDNSSCISSSNTIYNNRITEPALFYQGKQVRPVTVAAPNIHKLKQFLEMLDMHYPEFEASAFLYDHLV</sequence>
<name>A0AA85K8S3_TRIRE</name>